<dbReference type="EMBL" id="BARW01011126">
    <property type="protein sequence ID" value="GAI84356.1"/>
    <property type="molecule type" value="Genomic_DNA"/>
</dbReference>
<protein>
    <submittedName>
        <fullName evidence="1">Uncharacterized protein</fullName>
    </submittedName>
</protein>
<proteinExistence type="predicted"/>
<evidence type="ECO:0000313" key="1">
    <source>
        <dbReference type="EMBL" id="GAI84356.1"/>
    </source>
</evidence>
<reference evidence="1" key="1">
    <citation type="journal article" date="2014" name="Front. Microbiol.">
        <title>High frequency of phylogenetically diverse reductive dehalogenase-homologous genes in deep subseafloor sedimentary metagenomes.</title>
        <authorList>
            <person name="Kawai M."/>
            <person name="Futagami T."/>
            <person name="Toyoda A."/>
            <person name="Takaki Y."/>
            <person name="Nishi S."/>
            <person name="Hori S."/>
            <person name="Arai W."/>
            <person name="Tsubouchi T."/>
            <person name="Morono Y."/>
            <person name="Uchiyama I."/>
            <person name="Ito T."/>
            <person name="Fujiyama A."/>
            <person name="Inagaki F."/>
            <person name="Takami H."/>
        </authorList>
    </citation>
    <scope>NUCLEOTIDE SEQUENCE</scope>
    <source>
        <strain evidence="1">Expedition CK06-06</strain>
    </source>
</reference>
<organism evidence="1">
    <name type="scientific">marine sediment metagenome</name>
    <dbReference type="NCBI Taxonomy" id="412755"/>
    <lineage>
        <taxon>unclassified sequences</taxon>
        <taxon>metagenomes</taxon>
        <taxon>ecological metagenomes</taxon>
    </lineage>
</organism>
<feature type="non-terminal residue" evidence="1">
    <location>
        <position position="1"/>
    </location>
</feature>
<gene>
    <name evidence="1" type="ORF">S12H4_21593</name>
</gene>
<accession>X1SYY9</accession>
<sequence length="62" mass="6341">PKAIVESPVPPLAIGNIPEVIFEAARLGILAAIKALKIGSAAAPLPSRNCPEMALGILERGN</sequence>
<comment type="caution">
    <text evidence="1">The sequence shown here is derived from an EMBL/GenBank/DDBJ whole genome shotgun (WGS) entry which is preliminary data.</text>
</comment>
<name>X1SYY9_9ZZZZ</name>
<dbReference type="AlphaFoldDB" id="X1SYY9"/>